<organism evidence="3 4">
    <name type="scientific">Candidatus Roizmanbacteria bacterium RIFCSPLOWO2_02_FULL_38_10</name>
    <dbReference type="NCBI Taxonomy" id="1802074"/>
    <lineage>
        <taxon>Bacteria</taxon>
        <taxon>Candidatus Roizmaniibacteriota</taxon>
    </lineage>
</organism>
<name>A0A1F7JL20_9BACT</name>
<evidence type="ECO:0000256" key="1">
    <source>
        <dbReference type="SAM" id="Phobius"/>
    </source>
</evidence>
<dbReference type="Pfam" id="PF09851">
    <property type="entry name" value="SHOCT"/>
    <property type="match status" value="1"/>
</dbReference>
<evidence type="ECO:0000259" key="2">
    <source>
        <dbReference type="Pfam" id="PF09851"/>
    </source>
</evidence>
<evidence type="ECO:0000313" key="4">
    <source>
        <dbReference type="Proteomes" id="UP000176376"/>
    </source>
</evidence>
<keyword evidence="1" id="KW-0472">Membrane</keyword>
<evidence type="ECO:0000313" key="3">
    <source>
        <dbReference type="EMBL" id="OGK56324.1"/>
    </source>
</evidence>
<keyword evidence="1" id="KW-1133">Transmembrane helix</keyword>
<proteinExistence type="predicted"/>
<dbReference type="AlphaFoldDB" id="A0A1F7JL20"/>
<dbReference type="EMBL" id="MGAY01000041">
    <property type="protein sequence ID" value="OGK56324.1"/>
    <property type="molecule type" value="Genomic_DNA"/>
</dbReference>
<feature type="domain" description="SHOCT" evidence="2">
    <location>
        <begin position="55"/>
        <end position="81"/>
    </location>
</feature>
<reference evidence="3 4" key="1">
    <citation type="journal article" date="2016" name="Nat. Commun.">
        <title>Thousands of microbial genomes shed light on interconnected biogeochemical processes in an aquifer system.</title>
        <authorList>
            <person name="Anantharaman K."/>
            <person name="Brown C.T."/>
            <person name="Hug L.A."/>
            <person name="Sharon I."/>
            <person name="Castelle C.J."/>
            <person name="Probst A.J."/>
            <person name="Thomas B.C."/>
            <person name="Singh A."/>
            <person name="Wilkins M.J."/>
            <person name="Karaoz U."/>
            <person name="Brodie E.L."/>
            <person name="Williams K.H."/>
            <person name="Hubbard S.S."/>
            <person name="Banfield J.F."/>
        </authorList>
    </citation>
    <scope>NUCLEOTIDE SEQUENCE [LARGE SCALE GENOMIC DNA]</scope>
</reference>
<comment type="caution">
    <text evidence="3">The sequence shown here is derived from an EMBL/GenBank/DDBJ whole genome shotgun (WGS) entry which is preliminary data.</text>
</comment>
<accession>A0A1F7JL20</accession>
<sequence>MGYGGWNNMMGGWNGFGLLGWIPMLLFWIILILGVVALLRYLDNTTRVSDKESSPLDILKMRYAKGEIDKKEFELVKKDLLR</sequence>
<protein>
    <recommendedName>
        <fullName evidence="2">SHOCT domain-containing protein</fullName>
    </recommendedName>
</protein>
<feature type="transmembrane region" description="Helical" evidence="1">
    <location>
        <begin position="20"/>
        <end position="42"/>
    </location>
</feature>
<dbReference type="Proteomes" id="UP000176376">
    <property type="component" value="Unassembled WGS sequence"/>
</dbReference>
<dbReference type="InterPro" id="IPR018649">
    <property type="entry name" value="SHOCT"/>
</dbReference>
<gene>
    <name evidence="3" type="ORF">A3J15_02600</name>
</gene>
<keyword evidence="1" id="KW-0812">Transmembrane</keyword>